<reference evidence="4" key="1">
    <citation type="submission" date="2020-08" db="EMBL/GenBank/DDBJ databases">
        <title>Plant Genome Project.</title>
        <authorList>
            <person name="Zhang R.-G."/>
        </authorList>
    </citation>
    <scope>NUCLEOTIDE SEQUENCE</scope>
    <source>
        <strain evidence="4">WSP0</strain>
        <tissue evidence="4">Leaf</tissue>
    </source>
</reference>
<dbReference type="Proteomes" id="UP000823749">
    <property type="component" value="Chromosome 4"/>
</dbReference>
<dbReference type="NCBIfam" id="TIGR00756">
    <property type="entry name" value="PPR"/>
    <property type="match status" value="3"/>
</dbReference>
<proteinExistence type="inferred from homology"/>
<dbReference type="PROSITE" id="PS51375">
    <property type="entry name" value="PPR"/>
    <property type="match status" value="3"/>
</dbReference>
<dbReference type="InterPro" id="IPR011990">
    <property type="entry name" value="TPR-like_helical_dom_sf"/>
</dbReference>
<dbReference type="PANTHER" id="PTHR47447">
    <property type="entry name" value="OS03G0856100 PROTEIN"/>
    <property type="match status" value="1"/>
</dbReference>
<dbReference type="EMBL" id="JACTNZ010000004">
    <property type="protein sequence ID" value="KAG5554061.1"/>
    <property type="molecule type" value="Genomic_DNA"/>
</dbReference>
<dbReference type="Pfam" id="PF13041">
    <property type="entry name" value="PPR_2"/>
    <property type="match status" value="2"/>
</dbReference>
<accession>A0AAV6KNB5</accession>
<comment type="similarity">
    <text evidence="1">Belongs to the PPR family. P subfamily.</text>
</comment>
<feature type="repeat" description="PPR" evidence="3">
    <location>
        <begin position="97"/>
        <end position="131"/>
    </location>
</feature>
<dbReference type="PANTHER" id="PTHR47447:SF17">
    <property type="entry name" value="OS12G0638900 PROTEIN"/>
    <property type="match status" value="1"/>
</dbReference>
<evidence type="ECO:0000313" key="5">
    <source>
        <dbReference type="Proteomes" id="UP000823749"/>
    </source>
</evidence>
<keyword evidence="2" id="KW-0677">Repeat</keyword>
<dbReference type="Pfam" id="PF12854">
    <property type="entry name" value="PPR_1"/>
    <property type="match status" value="1"/>
</dbReference>
<keyword evidence="5" id="KW-1185">Reference proteome</keyword>
<sequence length="169" mass="19037">MRSRKCKPNICTYTALVNAFARDGLCEKAEEIFEQLQKAGHEPDDVYTYNALMEAYSRAGSPYAAAEIFSLMQHMGCEPDRASYNIMLLPVKKLKPNVVTWTSRLGACSRKKQYNRCFEISEEMIDDGCYPDGRTCKVLLNACSSEDQIEQVTAVIRAVNKEMDTTLPA</sequence>
<dbReference type="InterPro" id="IPR002885">
    <property type="entry name" value="PPR_rpt"/>
</dbReference>
<feature type="repeat" description="PPR" evidence="3">
    <location>
        <begin position="9"/>
        <end position="43"/>
    </location>
</feature>
<organism evidence="4 5">
    <name type="scientific">Rhododendron griersonianum</name>
    <dbReference type="NCBI Taxonomy" id="479676"/>
    <lineage>
        <taxon>Eukaryota</taxon>
        <taxon>Viridiplantae</taxon>
        <taxon>Streptophyta</taxon>
        <taxon>Embryophyta</taxon>
        <taxon>Tracheophyta</taxon>
        <taxon>Spermatophyta</taxon>
        <taxon>Magnoliopsida</taxon>
        <taxon>eudicotyledons</taxon>
        <taxon>Gunneridae</taxon>
        <taxon>Pentapetalae</taxon>
        <taxon>asterids</taxon>
        <taxon>Ericales</taxon>
        <taxon>Ericaceae</taxon>
        <taxon>Ericoideae</taxon>
        <taxon>Rhodoreae</taxon>
        <taxon>Rhododendron</taxon>
    </lineage>
</organism>
<gene>
    <name evidence="4" type="ORF">RHGRI_011809</name>
</gene>
<evidence type="ECO:0008006" key="6">
    <source>
        <dbReference type="Google" id="ProtNLM"/>
    </source>
</evidence>
<evidence type="ECO:0000256" key="3">
    <source>
        <dbReference type="PROSITE-ProRule" id="PRU00708"/>
    </source>
</evidence>
<dbReference type="Gene3D" id="1.25.40.10">
    <property type="entry name" value="Tetratricopeptide repeat domain"/>
    <property type="match status" value="2"/>
</dbReference>
<evidence type="ECO:0000256" key="1">
    <source>
        <dbReference type="ARBA" id="ARBA00007626"/>
    </source>
</evidence>
<feature type="repeat" description="PPR" evidence="3">
    <location>
        <begin position="45"/>
        <end position="79"/>
    </location>
</feature>
<name>A0AAV6KNB5_9ERIC</name>
<comment type="caution">
    <text evidence="4">The sequence shown here is derived from an EMBL/GenBank/DDBJ whole genome shotgun (WGS) entry which is preliminary data.</text>
</comment>
<evidence type="ECO:0000313" key="4">
    <source>
        <dbReference type="EMBL" id="KAG5554061.1"/>
    </source>
</evidence>
<dbReference type="AlphaFoldDB" id="A0AAV6KNB5"/>
<protein>
    <recommendedName>
        <fullName evidence="6">Pentatricopeptide repeat-containing protein</fullName>
    </recommendedName>
</protein>
<evidence type="ECO:0000256" key="2">
    <source>
        <dbReference type="ARBA" id="ARBA00022737"/>
    </source>
</evidence>